<evidence type="ECO:0000256" key="1">
    <source>
        <dbReference type="ARBA" id="ARBA00010617"/>
    </source>
</evidence>
<gene>
    <name evidence="8" type="ORF">Acor_73190</name>
</gene>
<evidence type="ECO:0000256" key="7">
    <source>
        <dbReference type="RuleBase" id="RU000461"/>
    </source>
</evidence>
<evidence type="ECO:0000256" key="5">
    <source>
        <dbReference type="ARBA" id="ARBA00023004"/>
    </source>
</evidence>
<protein>
    <submittedName>
        <fullName evidence="8">Cytochrome P450</fullName>
    </submittedName>
</protein>
<keyword evidence="3 7" id="KW-0479">Metal-binding</keyword>
<dbReference type="EMBL" id="BLAD01000096">
    <property type="protein sequence ID" value="GES05251.1"/>
    <property type="molecule type" value="Genomic_DNA"/>
</dbReference>
<keyword evidence="4 7" id="KW-0560">Oxidoreductase</keyword>
<dbReference type="RefSeq" id="WP_218034701.1">
    <property type="nucleotide sequence ID" value="NZ_BAAABN010000001.1"/>
</dbReference>
<dbReference type="GO" id="GO:0004497">
    <property type="term" value="F:monooxygenase activity"/>
    <property type="evidence" value="ECO:0007669"/>
    <property type="project" value="UniProtKB-KW"/>
</dbReference>
<evidence type="ECO:0000256" key="2">
    <source>
        <dbReference type="ARBA" id="ARBA00022617"/>
    </source>
</evidence>
<dbReference type="GO" id="GO:0016705">
    <property type="term" value="F:oxidoreductase activity, acting on paired donors, with incorporation or reduction of molecular oxygen"/>
    <property type="evidence" value="ECO:0007669"/>
    <property type="project" value="InterPro"/>
</dbReference>
<keyword evidence="9" id="KW-1185">Reference proteome</keyword>
<proteinExistence type="inferred from homology"/>
<dbReference type="PANTHER" id="PTHR46696:SF1">
    <property type="entry name" value="CYTOCHROME P450 YJIB-RELATED"/>
    <property type="match status" value="1"/>
</dbReference>
<evidence type="ECO:0000313" key="9">
    <source>
        <dbReference type="Proteomes" id="UP000334990"/>
    </source>
</evidence>
<sequence length="395" mass="43501">MNDMPRFPFRPQDRDPLIPPRFPFPDGIGQVELPTGQVAWLVTRHEDVRQVLRSADFSSNLTKPGFPAIRPIPPSEVSPLPGMFIRMDGADHAHFRRMLTPEFMIRHVRLLEPLIRDTVVGALDAMRASGAPADLIKWFALPVPSMVICHLLGVPYTDHGFFQERSRTMLAWATPIEAARAARDDLLGYLAKLVAAKQREGGEDLVSRLAAERVATGEMTADELIGMSMLLLVAGHETTSNMIGLSTLMLLQHPEEVRRLADKPEAIEDAVEELLRFLTIVRTGLPRVATADTEVGGQVIKAGEGVIAWLAGANHDETVFTDPDALDLSRGSHSHVAFGFGVHQCIGQPLARAELRIALEELLTRLPNLALAIDPAEVEFRDAVIFGAQRLPVTW</sequence>
<dbReference type="InterPro" id="IPR001128">
    <property type="entry name" value="Cyt_P450"/>
</dbReference>
<reference evidence="8 9" key="1">
    <citation type="submission" date="2019-10" db="EMBL/GenBank/DDBJ databases">
        <title>Whole genome shotgun sequence of Acrocarpospora corrugata NBRC 13972.</title>
        <authorList>
            <person name="Ichikawa N."/>
            <person name="Kimura A."/>
            <person name="Kitahashi Y."/>
            <person name="Komaki H."/>
            <person name="Oguchi A."/>
        </authorList>
    </citation>
    <scope>NUCLEOTIDE SEQUENCE [LARGE SCALE GENOMIC DNA]</scope>
    <source>
        <strain evidence="8 9">NBRC 13972</strain>
    </source>
</reference>
<name>A0A5M3WDU7_9ACTN</name>
<dbReference type="Gene3D" id="1.10.630.10">
    <property type="entry name" value="Cytochrome P450"/>
    <property type="match status" value="1"/>
</dbReference>
<dbReference type="SUPFAM" id="SSF48264">
    <property type="entry name" value="Cytochrome P450"/>
    <property type="match status" value="1"/>
</dbReference>
<evidence type="ECO:0000256" key="4">
    <source>
        <dbReference type="ARBA" id="ARBA00023002"/>
    </source>
</evidence>
<dbReference type="AlphaFoldDB" id="A0A5M3WDU7"/>
<dbReference type="CDD" id="cd11030">
    <property type="entry name" value="CYP105-like"/>
    <property type="match status" value="1"/>
</dbReference>
<dbReference type="PRINTS" id="PR00385">
    <property type="entry name" value="P450"/>
</dbReference>
<organism evidence="8 9">
    <name type="scientific">Acrocarpospora corrugata</name>
    <dbReference type="NCBI Taxonomy" id="35763"/>
    <lineage>
        <taxon>Bacteria</taxon>
        <taxon>Bacillati</taxon>
        <taxon>Actinomycetota</taxon>
        <taxon>Actinomycetes</taxon>
        <taxon>Streptosporangiales</taxon>
        <taxon>Streptosporangiaceae</taxon>
        <taxon>Acrocarpospora</taxon>
    </lineage>
</organism>
<dbReference type="InterPro" id="IPR002397">
    <property type="entry name" value="Cyt_P450_B"/>
</dbReference>
<dbReference type="InterPro" id="IPR036396">
    <property type="entry name" value="Cyt_P450_sf"/>
</dbReference>
<dbReference type="Pfam" id="PF00067">
    <property type="entry name" value="p450"/>
    <property type="match status" value="1"/>
</dbReference>
<comment type="caution">
    <text evidence="8">The sequence shown here is derived from an EMBL/GenBank/DDBJ whole genome shotgun (WGS) entry which is preliminary data.</text>
</comment>
<keyword evidence="5 7" id="KW-0408">Iron</keyword>
<dbReference type="PROSITE" id="PS00086">
    <property type="entry name" value="CYTOCHROME_P450"/>
    <property type="match status" value="1"/>
</dbReference>
<keyword evidence="6 7" id="KW-0503">Monooxygenase</keyword>
<dbReference type="GO" id="GO:0020037">
    <property type="term" value="F:heme binding"/>
    <property type="evidence" value="ECO:0007669"/>
    <property type="project" value="InterPro"/>
</dbReference>
<dbReference type="PANTHER" id="PTHR46696">
    <property type="entry name" value="P450, PUTATIVE (EUROFUNG)-RELATED"/>
    <property type="match status" value="1"/>
</dbReference>
<dbReference type="GO" id="GO:0005506">
    <property type="term" value="F:iron ion binding"/>
    <property type="evidence" value="ECO:0007669"/>
    <property type="project" value="InterPro"/>
</dbReference>
<dbReference type="InterPro" id="IPR017972">
    <property type="entry name" value="Cyt_P450_CS"/>
</dbReference>
<comment type="similarity">
    <text evidence="1 7">Belongs to the cytochrome P450 family.</text>
</comment>
<dbReference type="PRINTS" id="PR00359">
    <property type="entry name" value="BP450"/>
</dbReference>
<keyword evidence="2 7" id="KW-0349">Heme</keyword>
<dbReference type="Proteomes" id="UP000334990">
    <property type="component" value="Unassembled WGS sequence"/>
</dbReference>
<evidence type="ECO:0000256" key="3">
    <source>
        <dbReference type="ARBA" id="ARBA00022723"/>
    </source>
</evidence>
<accession>A0A5M3WDU7</accession>
<evidence type="ECO:0000313" key="8">
    <source>
        <dbReference type="EMBL" id="GES05251.1"/>
    </source>
</evidence>
<dbReference type="FunFam" id="1.10.630.10:FF:000018">
    <property type="entry name" value="Cytochrome P450 monooxygenase"/>
    <property type="match status" value="1"/>
</dbReference>
<evidence type="ECO:0000256" key="6">
    <source>
        <dbReference type="ARBA" id="ARBA00023033"/>
    </source>
</evidence>